<organism evidence="1">
    <name type="scientific">bioreactor metagenome</name>
    <dbReference type="NCBI Taxonomy" id="1076179"/>
    <lineage>
        <taxon>unclassified sequences</taxon>
        <taxon>metagenomes</taxon>
        <taxon>ecological metagenomes</taxon>
    </lineage>
</organism>
<dbReference type="EMBL" id="VSSQ01016034">
    <property type="protein sequence ID" value="MPM56986.1"/>
    <property type="molecule type" value="Genomic_DNA"/>
</dbReference>
<accession>A0A645AW14</accession>
<protein>
    <submittedName>
        <fullName evidence="1">Uncharacterized protein</fullName>
    </submittedName>
</protein>
<comment type="caution">
    <text evidence="1">The sequence shown here is derived from an EMBL/GenBank/DDBJ whole genome shotgun (WGS) entry which is preliminary data.</text>
</comment>
<proteinExistence type="predicted"/>
<dbReference type="AlphaFoldDB" id="A0A645AW14"/>
<gene>
    <name evidence="1" type="ORF">SDC9_103803</name>
</gene>
<evidence type="ECO:0000313" key="1">
    <source>
        <dbReference type="EMBL" id="MPM56986.1"/>
    </source>
</evidence>
<name>A0A645AW14_9ZZZZ</name>
<sequence>MISYIGDFLIYFMDHRFLVTTGKHKPVDIALQLGPCRLKAGCPVQRRVFICQPEIFLGGFKTLIHAIHSVYGGILIEYFRRKEIPKPKFLITPHAPEALHTLCHQTNGHVTVAEHLIGLCHIDIDAVHIETFVLLHGNCERFFIFIHRVFHSACNIVNDREIPFIPCFHPNIS</sequence>
<reference evidence="1" key="1">
    <citation type="submission" date="2019-08" db="EMBL/GenBank/DDBJ databases">
        <authorList>
            <person name="Kucharzyk K."/>
            <person name="Murdoch R.W."/>
            <person name="Higgins S."/>
            <person name="Loffler F."/>
        </authorList>
    </citation>
    <scope>NUCLEOTIDE SEQUENCE</scope>
</reference>